<dbReference type="InterPro" id="IPR002197">
    <property type="entry name" value="HTH_Fis"/>
</dbReference>
<evidence type="ECO:0000313" key="8">
    <source>
        <dbReference type="EMBL" id="SFG12323.1"/>
    </source>
</evidence>
<dbReference type="SUPFAM" id="SSF55785">
    <property type="entry name" value="PYP-like sensor domain (PAS domain)"/>
    <property type="match status" value="1"/>
</dbReference>
<keyword evidence="2" id="KW-0067">ATP-binding</keyword>
<evidence type="ECO:0000256" key="5">
    <source>
        <dbReference type="ARBA" id="ARBA00023163"/>
    </source>
</evidence>
<keyword evidence="1" id="KW-0547">Nucleotide-binding</keyword>
<dbReference type="SMART" id="SM00091">
    <property type="entry name" value="PAS"/>
    <property type="match status" value="1"/>
</dbReference>
<evidence type="ECO:0000259" key="6">
    <source>
        <dbReference type="PROSITE" id="PS50045"/>
    </source>
</evidence>
<dbReference type="InterPro" id="IPR003593">
    <property type="entry name" value="AAA+_ATPase"/>
</dbReference>
<protein>
    <submittedName>
        <fullName evidence="8">PAS domain S-box-containing protein</fullName>
    </submittedName>
</protein>
<dbReference type="Gene3D" id="1.10.10.60">
    <property type="entry name" value="Homeodomain-like"/>
    <property type="match status" value="1"/>
</dbReference>
<dbReference type="SUPFAM" id="SSF46689">
    <property type="entry name" value="Homeodomain-like"/>
    <property type="match status" value="1"/>
</dbReference>
<dbReference type="InterPro" id="IPR025944">
    <property type="entry name" value="Sigma_54_int_dom_CS"/>
</dbReference>
<keyword evidence="9" id="KW-1185">Reference proteome</keyword>
<dbReference type="InterPro" id="IPR058031">
    <property type="entry name" value="AAA_lid_NorR"/>
</dbReference>
<dbReference type="Gene3D" id="3.40.50.300">
    <property type="entry name" value="P-loop containing nucleotide triphosphate hydrolases"/>
    <property type="match status" value="1"/>
</dbReference>
<keyword evidence="5" id="KW-0804">Transcription</keyword>
<dbReference type="EMBL" id="FOOX01000002">
    <property type="protein sequence ID" value="SFG12323.1"/>
    <property type="molecule type" value="Genomic_DNA"/>
</dbReference>
<dbReference type="InterPro" id="IPR025943">
    <property type="entry name" value="Sigma_54_int_dom_ATP-bd_2"/>
</dbReference>
<dbReference type="InterPro" id="IPR025662">
    <property type="entry name" value="Sigma_54_int_dom_ATP-bd_1"/>
</dbReference>
<dbReference type="GO" id="GO:0005524">
    <property type="term" value="F:ATP binding"/>
    <property type="evidence" value="ECO:0007669"/>
    <property type="project" value="UniProtKB-KW"/>
</dbReference>
<dbReference type="Gene3D" id="3.30.450.20">
    <property type="entry name" value="PAS domain"/>
    <property type="match status" value="1"/>
</dbReference>
<dbReference type="CDD" id="cd00009">
    <property type="entry name" value="AAA"/>
    <property type="match status" value="1"/>
</dbReference>
<dbReference type="GO" id="GO:0006355">
    <property type="term" value="P:regulation of DNA-templated transcription"/>
    <property type="evidence" value="ECO:0007669"/>
    <property type="project" value="InterPro"/>
</dbReference>
<dbReference type="RefSeq" id="WP_092468865.1">
    <property type="nucleotide sequence ID" value="NZ_FOOX01000002.1"/>
</dbReference>
<dbReference type="InterPro" id="IPR000014">
    <property type="entry name" value="PAS"/>
</dbReference>
<dbReference type="PROSITE" id="PS00676">
    <property type="entry name" value="SIGMA54_INTERACT_2"/>
    <property type="match status" value="1"/>
</dbReference>
<dbReference type="PROSITE" id="PS00675">
    <property type="entry name" value="SIGMA54_INTERACT_1"/>
    <property type="match status" value="1"/>
</dbReference>
<dbReference type="Pfam" id="PF13426">
    <property type="entry name" value="PAS_9"/>
    <property type="match status" value="1"/>
</dbReference>
<dbReference type="FunFam" id="3.40.50.300:FF:000006">
    <property type="entry name" value="DNA-binding transcriptional regulator NtrC"/>
    <property type="match status" value="1"/>
</dbReference>
<dbReference type="Pfam" id="PF00158">
    <property type="entry name" value="Sigma54_activat"/>
    <property type="match status" value="1"/>
</dbReference>
<evidence type="ECO:0000256" key="2">
    <source>
        <dbReference type="ARBA" id="ARBA00022840"/>
    </source>
</evidence>
<dbReference type="Gene3D" id="1.10.8.60">
    <property type="match status" value="1"/>
</dbReference>
<dbReference type="InterPro" id="IPR009057">
    <property type="entry name" value="Homeodomain-like_sf"/>
</dbReference>
<evidence type="ECO:0000259" key="7">
    <source>
        <dbReference type="PROSITE" id="PS50112"/>
    </source>
</evidence>
<sequence length="526" mass="59321">MKTLLAKADNSTRVWLSQILRDAGRHVIECDNGTNEPNFAIAMVKNIKEPKKAKMVLNWYKLFFEHARDIILFIRREDGGIVEANNSAVNAYGYSRDELLAMSIYDLRAKETLPLVKAQMEQANHQGILFETIHQRKDGGTLHVEVGSQGVTIGNERILLSVIRDITARKKTVDNLRAANKEPADSRGAPKKVLPQGKGPGGIVIFSKKMESLFQQAKKYHTDRSIPVLIQGETGTGKEVIAKYIHYGGLSVVEPFIDVNCAALTSSLFESELFGYESGAFTGGLPRGQKGKLDLASGGTIFFDEITELPIALQAKLLRVIQEKEFYRVGGLRKIRIDIRIICATNGNIEKKVKEGLFRQDLYYRLNVGRLLLLPLRERKEEILPLATKFLEDFSHQRGKRFSKISDSAAKLLLFYSWPGNVRELRNTIEWVTFMYDDSVLKPAHLEILRQNENVRVAEDCAPVMDPDNFTLPAEGLYLEKFLNNIVGQALAMHNGNKTKAARYLGISRRSLQCRVDRMRRQLSGD</sequence>
<dbReference type="SUPFAM" id="SSF52540">
    <property type="entry name" value="P-loop containing nucleoside triphosphate hydrolases"/>
    <property type="match status" value="1"/>
</dbReference>
<dbReference type="InterPro" id="IPR035965">
    <property type="entry name" value="PAS-like_dom_sf"/>
</dbReference>
<dbReference type="PANTHER" id="PTHR32071">
    <property type="entry name" value="TRANSCRIPTIONAL REGULATORY PROTEIN"/>
    <property type="match status" value="1"/>
</dbReference>
<dbReference type="PROSITE" id="PS50045">
    <property type="entry name" value="SIGMA54_INTERACT_4"/>
    <property type="match status" value="1"/>
</dbReference>
<dbReference type="CDD" id="cd00130">
    <property type="entry name" value="PAS"/>
    <property type="match status" value="1"/>
</dbReference>
<dbReference type="SMART" id="SM00382">
    <property type="entry name" value="AAA"/>
    <property type="match status" value="1"/>
</dbReference>
<organism evidence="8 9">
    <name type="scientific">Desulfotruncus arcticus DSM 17038</name>
    <dbReference type="NCBI Taxonomy" id="1121424"/>
    <lineage>
        <taxon>Bacteria</taxon>
        <taxon>Bacillati</taxon>
        <taxon>Bacillota</taxon>
        <taxon>Clostridia</taxon>
        <taxon>Eubacteriales</taxon>
        <taxon>Desulfallaceae</taxon>
        <taxon>Desulfotruncus</taxon>
    </lineage>
</organism>
<evidence type="ECO:0000256" key="1">
    <source>
        <dbReference type="ARBA" id="ARBA00022741"/>
    </source>
</evidence>
<dbReference type="PROSITE" id="PS00688">
    <property type="entry name" value="SIGMA54_INTERACT_3"/>
    <property type="match status" value="1"/>
</dbReference>
<feature type="domain" description="Sigma-54 factor interaction" evidence="6">
    <location>
        <begin position="203"/>
        <end position="434"/>
    </location>
</feature>
<keyword evidence="3" id="KW-0805">Transcription regulation</keyword>
<proteinExistence type="predicted"/>
<dbReference type="NCBIfam" id="TIGR00229">
    <property type="entry name" value="sensory_box"/>
    <property type="match status" value="1"/>
</dbReference>
<name>A0A1I2P9Z0_9FIRM</name>
<evidence type="ECO:0000313" key="9">
    <source>
        <dbReference type="Proteomes" id="UP000199337"/>
    </source>
</evidence>
<accession>A0A1I2P9Z0</accession>
<dbReference type="Pfam" id="PF25601">
    <property type="entry name" value="AAA_lid_14"/>
    <property type="match status" value="1"/>
</dbReference>
<dbReference type="Proteomes" id="UP000199337">
    <property type="component" value="Unassembled WGS sequence"/>
</dbReference>
<dbReference type="AlphaFoldDB" id="A0A1I2P9Z0"/>
<gene>
    <name evidence="8" type="ORF">SAMN05660649_00767</name>
</gene>
<dbReference type="OrthoDB" id="9798833at2"/>
<feature type="domain" description="PAS" evidence="7">
    <location>
        <begin position="72"/>
        <end position="127"/>
    </location>
</feature>
<dbReference type="InterPro" id="IPR027417">
    <property type="entry name" value="P-loop_NTPase"/>
</dbReference>
<dbReference type="PRINTS" id="PR01590">
    <property type="entry name" value="HTHFIS"/>
</dbReference>
<keyword evidence="4" id="KW-0238">DNA-binding</keyword>
<reference evidence="9" key="1">
    <citation type="submission" date="2016-10" db="EMBL/GenBank/DDBJ databases">
        <authorList>
            <person name="Varghese N."/>
            <person name="Submissions S."/>
        </authorList>
    </citation>
    <scope>NUCLEOTIDE SEQUENCE [LARGE SCALE GENOMIC DNA]</scope>
    <source>
        <strain evidence="9">DSM 17038</strain>
    </source>
</reference>
<dbReference type="GO" id="GO:0043565">
    <property type="term" value="F:sequence-specific DNA binding"/>
    <property type="evidence" value="ECO:0007669"/>
    <property type="project" value="InterPro"/>
</dbReference>
<dbReference type="STRING" id="341036.SAMN05660649_00767"/>
<dbReference type="InterPro" id="IPR002078">
    <property type="entry name" value="Sigma_54_int"/>
</dbReference>
<dbReference type="Pfam" id="PF02954">
    <property type="entry name" value="HTH_8"/>
    <property type="match status" value="1"/>
</dbReference>
<evidence type="ECO:0000256" key="3">
    <source>
        <dbReference type="ARBA" id="ARBA00023015"/>
    </source>
</evidence>
<dbReference type="PANTHER" id="PTHR32071:SF121">
    <property type="entry name" value="SIGMA L-DEPENDENT TRANSCRIPTIONAL REGULATOR YQIR-RELATED"/>
    <property type="match status" value="1"/>
</dbReference>
<dbReference type="PROSITE" id="PS50112">
    <property type="entry name" value="PAS"/>
    <property type="match status" value="1"/>
</dbReference>
<evidence type="ECO:0000256" key="4">
    <source>
        <dbReference type="ARBA" id="ARBA00023125"/>
    </source>
</evidence>